<dbReference type="Pfam" id="PF12937">
    <property type="entry name" value="F-box-like"/>
    <property type="match status" value="1"/>
</dbReference>
<dbReference type="InterPro" id="IPR001810">
    <property type="entry name" value="F-box_dom"/>
</dbReference>
<organism evidence="5 6">
    <name type="scientific">Helianthus annuus</name>
    <name type="common">Common sunflower</name>
    <dbReference type="NCBI Taxonomy" id="4232"/>
    <lineage>
        <taxon>Eukaryota</taxon>
        <taxon>Viridiplantae</taxon>
        <taxon>Streptophyta</taxon>
        <taxon>Embryophyta</taxon>
        <taxon>Tracheophyta</taxon>
        <taxon>Spermatophyta</taxon>
        <taxon>Magnoliopsida</taxon>
        <taxon>eudicotyledons</taxon>
        <taxon>Gunneridae</taxon>
        <taxon>Pentapetalae</taxon>
        <taxon>asterids</taxon>
        <taxon>campanulids</taxon>
        <taxon>Asterales</taxon>
        <taxon>Asteraceae</taxon>
        <taxon>Asteroideae</taxon>
        <taxon>Heliantheae alliance</taxon>
        <taxon>Heliantheae</taxon>
        <taxon>Helianthus</taxon>
    </lineage>
</organism>
<dbReference type="OrthoDB" id="1618343at2759"/>
<dbReference type="EMBL" id="CM007904">
    <property type="protein sequence ID" value="OTF95617.1"/>
    <property type="molecule type" value="Genomic_DNA"/>
</dbReference>
<evidence type="ECO:0000313" key="5">
    <source>
        <dbReference type="EMBL" id="OTF95617.1"/>
    </source>
</evidence>
<evidence type="ECO:0000256" key="1">
    <source>
        <dbReference type="SAM" id="Coils"/>
    </source>
</evidence>
<dbReference type="PANTHER" id="PTHR33736">
    <property type="entry name" value="F-BOX PROTEIN-RELATED"/>
    <property type="match status" value="1"/>
</dbReference>
<gene>
    <name evidence="5" type="ORF">HannXRQ_Chr15g0485071</name>
    <name evidence="4" type="ORF">HanXRQr2_Chr15g0705611</name>
</gene>
<keyword evidence="6" id="KW-1185">Reference proteome</keyword>
<dbReference type="Gramene" id="mRNA:HanXRQr2_Chr15g0705611">
    <property type="protein sequence ID" value="CDS:HanXRQr2_Chr15g0705611.1"/>
    <property type="gene ID" value="HanXRQr2_Chr15g0705611"/>
</dbReference>
<dbReference type="OMA" id="ETAACWI"/>
<evidence type="ECO:0000259" key="3">
    <source>
        <dbReference type="Pfam" id="PF12937"/>
    </source>
</evidence>
<keyword evidence="2" id="KW-1133">Transmembrane helix</keyword>
<dbReference type="InterPro" id="IPR036047">
    <property type="entry name" value="F-box-like_dom_sf"/>
</dbReference>
<protein>
    <submittedName>
        <fullName evidence="4">F-box-like domain superfamily protein</fullName>
    </submittedName>
    <submittedName>
        <fullName evidence="5">Putative F-box domain-containing protein</fullName>
    </submittedName>
</protein>
<reference evidence="4" key="3">
    <citation type="submission" date="2020-06" db="EMBL/GenBank/DDBJ databases">
        <title>Helianthus annuus Genome sequencing and assembly Release 2.</title>
        <authorList>
            <person name="Gouzy J."/>
            <person name="Langlade N."/>
            <person name="Munos S."/>
        </authorList>
    </citation>
    <scope>NUCLEOTIDE SEQUENCE</scope>
    <source>
        <tissue evidence="4">Leaves</tissue>
    </source>
</reference>
<keyword evidence="1" id="KW-0175">Coiled coil</keyword>
<accession>A0A251S9S4</accession>
<dbReference type="PANTHER" id="PTHR33736:SF34">
    <property type="entry name" value="F-BOX-LIKE DOMAIN SUPERFAMILY PROTEIN"/>
    <property type="match status" value="1"/>
</dbReference>
<name>A0A251S9S4_HELAN</name>
<proteinExistence type="predicted"/>
<dbReference type="Proteomes" id="UP000215914">
    <property type="component" value="Chromosome 15"/>
</dbReference>
<feature type="coiled-coil region" evidence="1">
    <location>
        <begin position="302"/>
        <end position="329"/>
    </location>
</feature>
<dbReference type="AlphaFoldDB" id="A0A251S9S4"/>
<sequence>MTTTTTTLTTLPSDIIHTHILPRLDGPSLSSTATVSSHLHHLCSDDHLWADVTKSTWPSTTHPRVNTLISTFPSGHRSFFHDSFPALFSDTHYRSSTPPPPSTTVPPQLISAVDIRFKNDVVYSAVQFTDTSPDFLTSELQIGFSDDPTCPGSGSETRITRPIDVEVDELAGADLATLADLEQSVTLSWIMIYPTQRRSGNISSIKPVAARQDWMGNETVLKFVTVLPGSDPGEMVKCKIELVLGVNVGMCNLHVKHVGLKVEDLSYRGLNGGEFLVILQRAILEENNVRRKVMDGEDRLRRYKEFKEMRRMKKEYERVEEEKRVFVVKMNYVVIFVSFCFSLYFLMLMLQ</sequence>
<keyword evidence="2" id="KW-0812">Transmembrane</keyword>
<dbReference type="InterPro" id="IPR045283">
    <property type="entry name" value="AT3G44326-like"/>
</dbReference>
<evidence type="ECO:0000313" key="4">
    <source>
        <dbReference type="EMBL" id="KAF5765596.1"/>
    </source>
</evidence>
<dbReference type="InParanoid" id="A0A251S9S4"/>
<evidence type="ECO:0000256" key="2">
    <source>
        <dbReference type="SAM" id="Phobius"/>
    </source>
</evidence>
<dbReference type="Gene3D" id="1.20.1280.50">
    <property type="match status" value="1"/>
</dbReference>
<feature type="domain" description="F-box" evidence="3">
    <location>
        <begin position="10"/>
        <end position="53"/>
    </location>
</feature>
<dbReference type="EMBL" id="MNCJ02000330">
    <property type="protein sequence ID" value="KAF5765596.1"/>
    <property type="molecule type" value="Genomic_DNA"/>
</dbReference>
<feature type="transmembrane region" description="Helical" evidence="2">
    <location>
        <begin position="330"/>
        <end position="350"/>
    </location>
</feature>
<reference evidence="5" key="2">
    <citation type="submission" date="2017-02" db="EMBL/GenBank/DDBJ databases">
        <title>Sunflower complete genome.</title>
        <authorList>
            <person name="Langlade N."/>
            <person name="Munos S."/>
        </authorList>
    </citation>
    <scope>NUCLEOTIDE SEQUENCE [LARGE SCALE GENOMIC DNA]</scope>
    <source>
        <tissue evidence="5">Leaves</tissue>
    </source>
</reference>
<reference evidence="4 6" key="1">
    <citation type="journal article" date="2017" name="Nature">
        <title>The sunflower genome provides insights into oil metabolism, flowering and Asterid evolution.</title>
        <authorList>
            <person name="Badouin H."/>
            <person name="Gouzy J."/>
            <person name="Grassa C.J."/>
            <person name="Murat F."/>
            <person name="Staton S.E."/>
            <person name="Cottret L."/>
            <person name="Lelandais-Briere C."/>
            <person name="Owens G.L."/>
            <person name="Carrere S."/>
            <person name="Mayjonade B."/>
            <person name="Legrand L."/>
            <person name="Gill N."/>
            <person name="Kane N.C."/>
            <person name="Bowers J.E."/>
            <person name="Hubner S."/>
            <person name="Bellec A."/>
            <person name="Berard A."/>
            <person name="Berges H."/>
            <person name="Blanchet N."/>
            <person name="Boniface M.C."/>
            <person name="Brunel D."/>
            <person name="Catrice O."/>
            <person name="Chaidir N."/>
            <person name="Claudel C."/>
            <person name="Donnadieu C."/>
            <person name="Faraut T."/>
            <person name="Fievet G."/>
            <person name="Helmstetter N."/>
            <person name="King M."/>
            <person name="Knapp S.J."/>
            <person name="Lai Z."/>
            <person name="Le Paslier M.C."/>
            <person name="Lippi Y."/>
            <person name="Lorenzon L."/>
            <person name="Mandel J.R."/>
            <person name="Marage G."/>
            <person name="Marchand G."/>
            <person name="Marquand E."/>
            <person name="Bret-Mestries E."/>
            <person name="Morien E."/>
            <person name="Nambeesan S."/>
            <person name="Nguyen T."/>
            <person name="Pegot-Espagnet P."/>
            <person name="Pouilly N."/>
            <person name="Raftis F."/>
            <person name="Sallet E."/>
            <person name="Schiex T."/>
            <person name="Thomas J."/>
            <person name="Vandecasteele C."/>
            <person name="Vares D."/>
            <person name="Vear F."/>
            <person name="Vautrin S."/>
            <person name="Crespi M."/>
            <person name="Mangin B."/>
            <person name="Burke J.M."/>
            <person name="Salse J."/>
            <person name="Munos S."/>
            <person name="Vincourt P."/>
            <person name="Rieseberg L.H."/>
            <person name="Langlade N.B."/>
        </authorList>
    </citation>
    <scope>NUCLEOTIDE SEQUENCE [LARGE SCALE GENOMIC DNA]</scope>
    <source>
        <strain evidence="6">cv. SF193</strain>
        <tissue evidence="4">Leaves</tissue>
    </source>
</reference>
<evidence type="ECO:0000313" key="6">
    <source>
        <dbReference type="Proteomes" id="UP000215914"/>
    </source>
</evidence>
<keyword evidence="2" id="KW-0472">Membrane</keyword>
<dbReference type="SUPFAM" id="SSF81383">
    <property type="entry name" value="F-box domain"/>
    <property type="match status" value="1"/>
</dbReference>